<reference evidence="8" key="1">
    <citation type="submission" date="2016-10" db="EMBL/GenBank/DDBJ databases">
        <authorList>
            <person name="Varghese N."/>
            <person name="Submissions S."/>
        </authorList>
    </citation>
    <scope>NUCLEOTIDE SEQUENCE [LARGE SCALE GENOMIC DNA]</scope>
    <source>
        <strain evidence="8">DSM 45722</strain>
    </source>
</reference>
<dbReference type="GO" id="GO:0033013">
    <property type="term" value="P:tetrapyrrole metabolic process"/>
    <property type="evidence" value="ECO:0007669"/>
    <property type="project" value="UniProtKB-ARBA"/>
</dbReference>
<feature type="transmembrane region" description="Helical" evidence="6">
    <location>
        <begin position="130"/>
        <end position="151"/>
    </location>
</feature>
<sequence length="154" mass="16331">MSRTSDRVAAAALAVGSAVVGGLATDPSSRWFAQLDKPSFYPPPQAFGIVWTALYTGIAWAGGEVLAKGDAQQRHDFGQAYAVNLALNTAWTPIFFRAHRPWLATLESAALTASTVDLVRRADQVSRPAAAALVPYAAWTAFATVLSGAIARRN</sequence>
<name>A0A1G4XWA1_9ACTN</name>
<dbReference type="GO" id="GO:0016020">
    <property type="term" value="C:membrane"/>
    <property type="evidence" value="ECO:0007669"/>
    <property type="project" value="UniProtKB-SubCell"/>
</dbReference>
<accession>A0A1G4XWA1</accession>
<evidence type="ECO:0000256" key="6">
    <source>
        <dbReference type="SAM" id="Phobius"/>
    </source>
</evidence>
<proteinExistence type="inferred from homology"/>
<dbReference type="RefSeq" id="WP_092801984.1">
    <property type="nucleotide sequence ID" value="NZ_FMUH01000002.1"/>
</dbReference>
<dbReference type="InterPro" id="IPR004307">
    <property type="entry name" value="TspO_MBR"/>
</dbReference>
<dbReference type="Gene3D" id="1.20.1260.100">
    <property type="entry name" value="TspO/MBR protein"/>
    <property type="match status" value="1"/>
</dbReference>
<keyword evidence="3 6" id="KW-0812">Transmembrane</keyword>
<dbReference type="PANTHER" id="PTHR10057">
    <property type="entry name" value="PERIPHERAL-TYPE BENZODIAZEPINE RECEPTOR"/>
    <property type="match status" value="1"/>
</dbReference>
<evidence type="ECO:0000256" key="1">
    <source>
        <dbReference type="ARBA" id="ARBA00004141"/>
    </source>
</evidence>
<gene>
    <name evidence="7" type="ORF">SAMN03159343_1595</name>
</gene>
<protein>
    <submittedName>
        <fullName evidence="7">TspO and MBR related proteins</fullName>
    </submittedName>
</protein>
<keyword evidence="4 6" id="KW-1133">Transmembrane helix</keyword>
<dbReference type="EMBL" id="FMUH01000002">
    <property type="protein sequence ID" value="SCX45472.1"/>
    <property type="molecule type" value="Genomic_DNA"/>
</dbReference>
<evidence type="ECO:0000256" key="2">
    <source>
        <dbReference type="ARBA" id="ARBA00007524"/>
    </source>
</evidence>
<dbReference type="Proteomes" id="UP000198981">
    <property type="component" value="Unassembled WGS sequence"/>
</dbReference>
<dbReference type="InterPro" id="IPR038330">
    <property type="entry name" value="TspO/MBR-related_sf"/>
</dbReference>
<dbReference type="CDD" id="cd15904">
    <property type="entry name" value="TSPO_MBR"/>
    <property type="match status" value="1"/>
</dbReference>
<evidence type="ECO:0000256" key="5">
    <source>
        <dbReference type="ARBA" id="ARBA00023136"/>
    </source>
</evidence>
<evidence type="ECO:0000313" key="8">
    <source>
        <dbReference type="Proteomes" id="UP000198981"/>
    </source>
</evidence>
<dbReference type="OrthoDB" id="9795496at2"/>
<dbReference type="AlphaFoldDB" id="A0A1G4XWA1"/>
<evidence type="ECO:0000313" key="7">
    <source>
        <dbReference type="EMBL" id="SCX45472.1"/>
    </source>
</evidence>
<comment type="subcellular location">
    <subcellularLocation>
        <location evidence="1">Membrane</location>
        <topology evidence="1">Multi-pass membrane protein</topology>
    </subcellularLocation>
</comment>
<evidence type="ECO:0000256" key="3">
    <source>
        <dbReference type="ARBA" id="ARBA00022692"/>
    </source>
</evidence>
<dbReference type="STRING" id="1960309.SAMN03159343_1595"/>
<dbReference type="Pfam" id="PF03073">
    <property type="entry name" value="TspO_MBR"/>
    <property type="match status" value="1"/>
</dbReference>
<dbReference type="PANTHER" id="PTHR10057:SF0">
    <property type="entry name" value="TRANSLOCATOR PROTEIN"/>
    <property type="match status" value="1"/>
</dbReference>
<comment type="similarity">
    <text evidence="2">Belongs to the TspO/BZRP family.</text>
</comment>
<evidence type="ECO:0000256" key="4">
    <source>
        <dbReference type="ARBA" id="ARBA00022989"/>
    </source>
</evidence>
<feature type="transmembrane region" description="Helical" evidence="6">
    <location>
        <begin position="48"/>
        <end position="67"/>
    </location>
</feature>
<organism evidence="7 8">
    <name type="scientific">Klenkia marina</name>
    <dbReference type="NCBI Taxonomy" id="1960309"/>
    <lineage>
        <taxon>Bacteria</taxon>
        <taxon>Bacillati</taxon>
        <taxon>Actinomycetota</taxon>
        <taxon>Actinomycetes</taxon>
        <taxon>Geodermatophilales</taxon>
        <taxon>Geodermatophilaceae</taxon>
        <taxon>Klenkia</taxon>
    </lineage>
</organism>
<dbReference type="FunFam" id="1.20.1260.100:FF:000001">
    <property type="entry name" value="translocator protein 2"/>
    <property type="match status" value="1"/>
</dbReference>
<keyword evidence="5 6" id="KW-0472">Membrane</keyword>
<dbReference type="PIRSF" id="PIRSF005859">
    <property type="entry name" value="PBR"/>
    <property type="match status" value="1"/>
</dbReference>
<keyword evidence="8" id="KW-1185">Reference proteome</keyword>